<evidence type="ECO:0000256" key="1">
    <source>
        <dbReference type="SAM" id="Phobius"/>
    </source>
</evidence>
<dbReference type="EMBL" id="QGMG01000847">
    <property type="protein sequence ID" value="TVY51313.1"/>
    <property type="molecule type" value="Genomic_DNA"/>
</dbReference>
<evidence type="ECO:0000313" key="3">
    <source>
        <dbReference type="Proteomes" id="UP000481288"/>
    </source>
</evidence>
<dbReference type="OrthoDB" id="10029326at2759"/>
<name>A0A7D8YIE8_9HELO</name>
<protein>
    <submittedName>
        <fullName evidence="2">Paxilline synthesis protein A</fullName>
    </submittedName>
</protein>
<organism evidence="2 3">
    <name type="scientific">Lachnellula cervina</name>
    <dbReference type="NCBI Taxonomy" id="1316786"/>
    <lineage>
        <taxon>Eukaryota</taxon>
        <taxon>Fungi</taxon>
        <taxon>Dikarya</taxon>
        <taxon>Ascomycota</taxon>
        <taxon>Pezizomycotina</taxon>
        <taxon>Leotiomycetes</taxon>
        <taxon>Helotiales</taxon>
        <taxon>Lachnaceae</taxon>
        <taxon>Lachnellula</taxon>
    </lineage>
</organism>
<feature type="transmembrane region" description="Helical" evidence="1">
    <location>
        <begin position="176"/>
        <end position="200"/>
    </location>
</feature>
<keyword evidence="3" id="KW-1185">Reference proteome</keyword>
<feature type="transmembrane region" description="Helical" evidence="1">
    <location>
        <begin position="132"/>
        <end position="156"/>
    </location>
</feature>
<sequence>MSENPEVGLVKKEQKWVRALYALPLLAAVYGAHQTMGVTLDLLLPMLRASVAGGKINLADGIVVPLYKQYFGIKGLDRFISAFVTFFTPIIGDFDPISRTQGVAFLGDLIPLQTIWLVEGVRRGNFLTAAHLLPTVLGLLFQIKGLGFIAPIWFFLHYIQSPLENYNAADNRLTQIGAVKTIIPTIILSYILPSIAMCYVPGLENRQWINGLLWQAFPLYAAVYQRIFGLFVKDTTEVDRVSNPEADIPYLRRAYGFAAVTAAVFNLYARFNPPVPIKDVFFAGISSPSTVPNIMEGTAMFLKYDQIATFSAGAAWIMLSFWDLKSAGKVRLEWYKIVTIFGALTSIFGPGVATITMWAWREEALVAKKKVAKKN</sequence>
<gene>
    <name evidence="2" type="primary">paxA</name>
    <name evidence="2" type="ORF">LCER1_G008255</name>
</gene>
<feature type="transmembrane region" description="Helical" evidence="1">
    <location>
        <begin position="334"/>
        <end position="360"/>
    </location>
</feature>
<feature type="transmembrane region" description="Helical" evidence="1">
    <location>
        <begin position="212"/>
        <end position="232"/>
    </location>
</feature>
<proteinExistence type="predicted"/>
<feature type="transmembrane region" description="Helical" evidence="1">
    <location>
        <begin position="20"/>
        <end position="44"/>
    </location>
</feature>
<feature type="transmembrane region" description="Helical" evidence="1">
    <location>
        <begin position="304"/>
        <end position="322"/>
    </location>
</feature>
<keyword evidence="1" id="KW-1133">Transmembrane helix</keyword>
<keyword evidence="1" id="KW-0472">Membrane</keyword>
<accession>A0A7D8YIE8</accession>
<comment type="caution">
    <text evidence="2">The sequence shown here is derived from an EMBL/GenBank/DDBJ whole genome shotgun (WGS) entry which is preliminary data.</text>
</comment>
<evidence type="ECO:0000313" key="2">
    <source>
        <dbReference type="EMBL" id="TVY51313.1"/>
    </source>
</evidence>
<dbReference type="AlphaFoldDB" id="A0A7D8YIE8"/>
<keyword evidence="1" id="KW-0812">Transmembrane</keyword>
<reference evidence="2 3" key="1">
    <citation type="submission" date="2018-05" db="EMBL/GenBank/DDBJ databases">
        <title>Whole genome sequencing for identification of molecular markers to develop diagnostic detection tools for the regulated plant pathogen Lachnellula willkommii.</title>
        <authorList>
            <person name="Giroux E."/>
            <person name="Bilodeau G."/>
        </authorList>
    </citation>
    <scope>NUCLEOTIDE SEQUENCE [LARGE SCALE GENOMIC DNA]</scope>
    <source>
        <strain evidence="2 3">CBS 625.97</strain>
    </source>
</reference>
<dbReference type="Proteomes" id="UP000481288">
    <property type="component" value="Unassembled WGS sequence"/>
</dbReference>